<keyword evidence="3" id="KW-1185">Reference proteome</keyword>
<reference evidence="2 3" key="2">
    <citation type="submission" date="2018-06" db="EMBL/GenBank/DDBJ databases">
        <authorList>
            <person name="Zhirakovskaya E."/>
        </authorList>
    </citation>
    <scope>NUCLEOTIDE SEQUENCE [LARGE SCALE GENOMIC DNA]</scope>
    <source>
        <strain evidence="2 3">FBKL4.011</strain>
    </source>
</reference>
<evidence type="ECO:0000256" key="1">
    <source>
        <dbReference type="SAM" id="Phobius"/>
    </source>
</evidence>
<dbReference type="OrthoDB" id="156858at2"/>
<dbReference type="Proteomes" id="UP000251213">
    <property type="component" value="Unassembled WGS sequence"/>
</dbReference>
<proteinExistence type="predicted"/>
<evidence type="ECO:0008006" key="4">
    <source>
        <dbReference type="Google" id="ProtNLM"/>
    </source>
</evidence>
<keyword evidence="1" id="KW-0472">Membrane</keyword>
<comment type="caution">
    <text evidence="2">The sequence shown here is derived from an EMBL/GenBank/DDBJ whole genome shotgun (WGS) entry which is preliminary data.</text>
</comment>
<feature type="transmembrane region" description="Helical" evidence="1">
    <location>
        <begin position="12"/>
        <end position="38"/>
    </location>
</feature>
<organism evidence="2 3">
    <name type="scientific">Thermoflavimicrobium daqui</name>
    <dbReference type="NCBI Taxonomy" id="2137476"/>
    <lineage>
        <taxon>Bacteria</taxon>
        <taxon>Bacillati</taxon>
        <taxon>Bacillota</taxon>
        <taxon>Bacilli</taxon>
        <taxon>Bacillales</taxon>
        <taxon>Thermoactinomycetaceae</taxon>
        <taxon>Thermoflavimicrobium</taxon>
    </lineage>
</organism>
<dbReference type="RefSeq" id="WP_113659085.1">
    <property type="nucleotide sequence ID" value="NZ_KZ845667.1"/>
</dbReference>
<protein>
    <recommendedName>
        <fullName evidence="4">DUF2269 family protein</fullName>
    </recommendedName>
</protein>
<accession>A0A364K407</accession>
<feature type="transmembrane region" description="Helical" evidence="1">
    <location>
        <begin position="138"/>
        <end position="159"/>
    </location>
</feature>
<keyword evidence="1" id="KW-1133">Transmembrane helix</keyword>
<reference evidence="2 3" key="1">
    <citation type="submission" date="2018-06" db="EMBL/GenBank/DDBJ databases">
        <title>Thermoflavimicrobium daqus sp. nov., a thermophilic microbe isolated from Moutai-flavour Daqu.</title>
        <authorList>
            <person name="Wang X."/>
            <person name="Zhou H."/>
        </authorList>
    </citation>
    <scope>NUCLEOTIDE SEQUENCE [LARGE SCALE GENOMIC DNA]</scope>
    <source>
        <strain evidence="2 3">FBKL4.011</strain>
    </source>
</reference>
<dbReference type="AlphaFoldDB" id="A0A364K407"/>
<evidence type="ECO:0000313" key="3">
    <source>
        <dbReference type="Proteomes" id="UP000251213"/>
    </source>
</evidence>
<feature type="transmembrane region" description="Helical" evidence="1">
    <location>
        <begin position="87"/>
        <end position="108"/>
    </location>
</feature>
<gene>
    <name evidence="2" type="ORF">DL897_10380</name>
</gene>
<keyword evidence="1" id="KW-0812">Transmembrane</keyword>
<name>A0A364K407_9BACL</name>
<evidence type="ECO:0000313" key="2">
    <source>
        <dbReference type="EMBL" id="RAL24092.1"/>
    </source>
</evidence>
<sequence>MAYRLNLMKKNGLVTIHVLSIIAWFGGAMCMLILGLYMKNAKNGEQLFYILSDMHLIDITLIRYPALVVLISGVLLSIWTHWGLVKYYWVIIKLILTILIIIIGIIYLSDWLSFLIETADRYRFNALQKSDFQRTSSLLILTSLFNILAMAIMTGVTYFKPFGKIK</sequence>
<feature type="transmembrane region" description="Helical" evidence="1">
    <location>
        <begin position="61"/>
        <end position="80"/>
    </location>
</feature>
<dbReference type="EMBL" id="QJKK01000005">
    <property type="protein sequence ID" value="RAL24092.1"/>
    <property type="molecule type" value="Genomic_DNA"/>
</dbReference>